<dbReference type="GO" id="GO:0005543">
    <property type="term" value="F:phospholipid binding"/>
    <property type="evidence" value="ECO:0007669"/>
    <property type="project" value="TreeGrafter"/>
</dbReference>
<reference evidence="12" key="1">
    <citation type="submission" date="2021-06" db="EMBL/GenBank/DDBJ databases">
        <authorList>
            <person name="Hodson N. C."/>
            <person name="Mongue J. A."/>
            <person name="Jaron S. K."/>
        </authorList>
    </citation>
    <scope>NUCLEOTIDE SEQUENCE</scope>
</reference>
<dbReference type="PIRSF" id="PIRSF038119">
    <property type="entry name" value="Nucleoporin_NUP53"/>
    <property type="match status" value="1"/>
</dbReference>
<dbReference type="CDD" id="cd12441">
    <property type="entry name" value="RRM_Nup53_like"/>
    <property type="match status" value="1"/>
</dbReference>
<dbReference type="FunFam" id="3.30.70.330:FF:000095">
    <property type="entry name" value="Putative Nucleoporin NUP53"/>
    <property type="match status" value="1"/>
</dbReference>
<evidence type="ECO:0000256" key="6">
    <source>
        <dbReference type="ARBA" id="ARBA00023010"/>
    </source>
</evidence>
<evidence type="ECO:0000256" key="3">
    <source>
        <dbReference type="ARBA" id="ARBA00022448"/>
    </source>
</evidence>
<accession>A0A8J2NN01</accession>
<comment type="caution">
    <text evidence="12">The sequence shown here is derived from an EMBL/GenBank/DDBJ whole genome shotgun (WGS) entry which is preliminary data.</text>
</comment>
<feature type="compositionally biased region" description="Polar residues" evidence="10">
    <location>
        <begin position="110"/>
        <end position="144"/>
    </location>
</feature>
<dbReference type="PANTHER" id="PTHR21527:SF6">
    <property type="entry name" value="NUCLEOPORIN NUP35"/>
    <property type="match status" value="1"/>
</dbReference>
<evidence type="ECO:0000256" key="8">
    <source>
        <dbReference type="ARBA" id="ARBA00023242"/>
    </source>
</evidence>
<evidence type="ECO:0000313" key="13">
    <source>
        <dbReference type="Proteomes" id="UP000708208"/>
    </source>
</evidence>
<protein>
    <recommendedName>
        <fullName evidence="9">Nucleoporin NUP53</fullName>
    </recommendedName>
</protein>
<dbReference type="Proteomes" id="UP000708208">
    <property type="component" value="Unassembled WGS sequence"/>
</dbReference>
<dbReference type="GO" id="GO:0044613">
    <property type="term" value="C:nuclear pore central transport channel"/>
    <property type="evidence" value="ECO:0007669"/>
    <property type="project" value="TreeGrafter"/>
</dbReference>
<dbReference type="GO" id="GO:0006999">
    <property type="term" value="P:nuclear pore organization"/>
    <property type="evidence" value="ECO:0007669"/>
    <property type="project" value="TreeGrafter"/>
</dbReference>
<organism evidence="12 13">
    <name type="scientific">Allacma fusca</name>
    <dbReference type="NCBI Taxonomy" id="39272"/>
    <lineage>
        <taxon>Eukaryota</taxon>
        <taxon>Metazoa</taxon>
        <taxon>Ecdysozoa</taxon>
        <taxon>Arthropoda</taxon>
        <taxon>Hexapoda</taxon>
        <taxon>Collembola</taxon>
        <taxon>Symphypleona</taxon>
        <taxon>Sminthuridae</taxon>
        <taxon>Allacma</taxon>
    </lineage>
</organism>
<comment type="subcellular location">
    <subcellularLocation>
        <location evidence="1 9">Nucleus</location>
        <location evidence="1 9">Nuclear pore complex</location>
    </subcellularLocation>
</comment>
<evidence type="ECO:0000256" key="7">
    <source>
        <dbReference type="ARBA" id="ARBA00023132"/>
    </source>
</evidence>
<comment type="similarity">
    <text evidence="2 9">Belongs to the Nup35 family.</text>
</comment>
<comment type="function">
    <text evidence="9">Functions as a component of the nuclear pore complex (NPC).</text>
</comment>
<dbReference type="InterPro" id="IPR007846">
    <property type="entry name" value="RRM_NUP35_dom"/>
</dbReference>
<feature type="region of interest" description="Disordered" evidence="10">
    <location>
        <begin position="28"/>
        <end position="171"/>
    </location>
</feature>
<dbReference type="InterPro" id="IPR017389">
    <property type="entry name" value="Nucleoporin_NUP53"/>
</dbReference>
<keyword evidence="7 9" id="KW-0906">Nuclear pore complex</keyword>
<dbReference type="PANTHER" id="PTHR21527">
    <property type="entry name" value="NUCLEOPORIN NUP35"/>
    <property type="match status" value="1"/>
</dbReference>
<dbReference type="GO" id="GO:0017056">
    <property type="term" value="F:structural constituent of nuclear pore"/>
    <property type="evidence" value="ECO:0007669"/>
    <property type="project" value="TreeGrafter"/>
</dbReference>
<evidence type="ECO:0000256" key="2">
    <source>
        <dbReference type="ARBA" id="ARBA00009454"/>
    </source>
</evidence>
<evidence type="ECO:0000259" key="11">
    <source>
        <dbReference type="PROSITE" id="PS51472"/>
    </source>
</evidence>
<evidence type="ECO:0000256" key="9">
    <source>
        <dbReference type="PIRNR" id="PIRNR038119"/>
    </source>
</evidence>
<evidence type="ECO:0000256" key="4">
    <source>
        <dbReference type="ARBA" id="ARBA00022816"/>
    </source>
</evidence>
<dbReference type="Pfam" id="PF05172">
    <property type="entry name" value="RRM_Nup35"/>
    <property type="match status" value="1"/>
</dbReference>
<gene>
    <name evidence="12" type="ORF">AFUS01_LOCUS2304</name>
</gene>
<keyword evidence="8 9" id="KW-0539">Nucleus</keyword>
<sequence>MISSNRSRFDMQDSHLGYNQSQNVSFNQSQFVGGGANHSGHSQVEPMHHSPISSPTDRVAYLPSYLMGEPGKSPKGKLRNDAGRGPSLDLSNMGSGGLASMNMSGAGPSSPGQISPNATNPVNLFSSTLANNSTAGGQASTTPKVKSAGPPRHGLGSTLSGTAPLRSPPSEASHGNWVTIFGFQPASQPLVLQTFSTVGSIIEYKSLPGCNWIHVRYSSTIEARKALAKNGCVIGNNIMIGVMKYEPQATLLADDNVVKTRIRPLANDNLVNQIPTRETGLMSKVTEFFGW</sequence>
<dbReference type="OrthoDB" id="3365060at2759"/>
<keyword evidence="13" id="KW-1185">Reference proteome</keyword>
<evidence type="ECO:0000256" key="1">
    <source>
        <dbReference type="ARBA" id="ARBA00004567"/>
    </source>
</evidence>
<keyword evidence="6 9" id="KW-0811">Translocation</keyword>
<keyword evidence="3 9" id="KW-0813">Transport</keyword>
<proteinExistence type="inferred from homology"/>
<name>A0A8J2NN01_9HEXA</name>
<dbReference type="AlphaFoldDB" id="A0A8J2NN01"/>
<dbReference type="PROSITE" id="PS51472">
    <property type="entry name" value="RRM_NUP35"/>
    <property type="match status" value="1"/>
</dbReference>
<feature type="domain" description="RRM Nup35-type" evidence="11">
    <location>
        <begin position="172"/>
        <end position="252"/>
    </location>
</feature>
<evidence type="ECO:0000256" key="10">
    <source>
        <dbReference type="SAM" id="MobiDB-lite"/>
    </source>
</evidence>
<keyword evidence="5 9" id="KW-0653">Protein transport</keyword>
<evidence type="ECO:0000313" key="12">
    <source>
        <dbReference type="EMBL" id="CAG7674174.1"/>
    </source>
</evidence>
<dbReference type="EMBL" id="CAJVCH010013117">
    <property type="protein sequence ID" value="CAG7674174.1"/>
    <property type="molecule type" value="Genomic_DNA"/>
</dbReference>
<dbReference type="GO" id="GO:0051028">
    <property type="term" value="P:mRNA transport"/>
    <property type="evidence" value="ECO:0007669"/>
    <property type="project" value="UniProtKB-UniRule"/>
</dbReference>
<dbReference type="GO" id="GO:0044615">
    <property type="term" value="C:nuclear pore nuclear basket"/>
    <property type="evidence" value="ECO:0007669"/>
    <property type="project" value="TreeGrafter"/>
</dbReference>
<dbReference type="GO" id="GO:0006607">
    <property type="term" value="P:NLS-bearing protein import into nucleus"/>
    <property type="evidence" value="ECO:0007669"/>
    <property type="project" value="TreeGrafter"/>
</dbReference>
<keyword evidence="4 9" id="KW-0509">mRNA transport</keyword>
<evidence type="ECO:0000256" key="5">
    <source>
        <dbReference type="ARBA" id="ARBA00022927"/>
    </source>
</evidence>